<proteinExistence type="predicted"/>
<evidence type="ECO:0000256" key="1">
    <source>
        <dbReference type="SAM" id="SignalP"/>
    </source>
</evidence>
<name>A0A533I9I6_PARDE</name>
<dbReference type="PANTHER" id="PTHR30535">
    <property type="entry name" value="VITAMIN B12-BINDING PROTEIN"/>
    <property type="match status" value="1"/>
</dbReference>
<dbReference type="PANTHER" id="PTHR30535:SF4">
    <property type="entry name" value="HEMIN-BINDING PERIPLASMIC PROTEIN HMUT"/>
    <property type="match status" value="1"/>
</dbReference>
<dbReference type="AlphaFoldDB" id="A0A533I9I6"/>
<dbReference type="Proteomes" id="UP000315344">
    <property type="component" value="Unassembled WGS sequence"/>
</dbReference>
<reference evidence="3 4" key="1">
    <citation type="journal article" date="2017" name="Nat. Commun.">
        <title>In situ click chemistry generation of cyclooxygenase-2 inhibitors.</title>
        <authorList>
            <person name="Bhardwaj A."/>
            <person name="Kaur J."/>
            <person name="Wuest M."/>
            <person name="Wuest F."/>
        </authorList>
    </citation>
    <scope>NUCLEOTIDE SEQUENCE [LARGE SCALE GENOMIC DNA]</scope>
    <source>
        <strain evidence="3">S2_012_000_R3_94</strain>
    </source>
</reference>
<dbReference type="InterPro" id="IPR002491">
    <property type="entry name" value="ABC_transptr_periplasmic_BD"/>
</dbReference>
<evidence type="ECO:0000259" key="2">
    <source>
        <dbReference type="PROSITE" id="PS50983"/>
    </source>
</evidence>
<dbReference type="PROSITE" id="PS50983">
    <property type="entry name" value="FE_B12_PBP"/>
    <property type="match status" value="1"/>
</dbReference>
<feature type="domain" description="Fe/B12 periplasmic-binding" evidence="2">
    <location>
        <begin position="35"/>
        <end position="292"/>
    </location>
</feature>
<evidence type="ECO:0000313" key="3">
    <source>
        <dbReference type="EMBL" id="TKW68209.1"/>
    </source>
</evidence>
<comment type="caution">
    <text evidence="3">The sequence shown here is derived from an EMBL/GenBank/DDBJ whole genome shotgun (WGS) entry which is preliminary data.</text>
</comment>
<feature type="signal peptide" evidence="1">
    <location>
        <begin position="1"/>
        <end position="27"/>
    </location>
</feature>
<keyword evidence="1" id="KW-0732">Signal</keyword>
<evidence type="ECO:0000313" key="4">
    <source>
        <dbReference type="Proteomes" id="UP000315344"/>
    </source>
</evidence>
<dbReference type="Pfam" id="PF01497">
    <property type="entry name" value="Peripla_BP_2"/>
    <property type="match status" value="1"/>
</dbReference>
<accession>A0A533I9I6</accession>
<gene>
    <name evidence="3" type="ORF">DI616_03675</name>
</gene>
<protein>
    <submittedName>
        <fullName evidence="3">Hemin ABC transporter substrate-binding protein</fullName>
    </submittedName>
</protein>
<dbReference type="InterPro" id="IPR050902">
    <property type="entry name" value="ABC_Transporter_SBP"/>
</dbReference>
<organism evidence="3 4">
    <name type="scientific">Paracoccus denitrificans</name>
    <dbReference type="NCBI Taxonomy" id="266"/>
    <lineage>
        <taxon>Bacteria</taxon>
        <taxon>Pseudomonadati</taxon>
        <taxon>Pseudomonadota</taxon>
        <taxon>Alphaproteobacteria</taxon>
        <taxon>Rhodobacterales</taxon>
        <taxon>Paracoccaceae</taxon>
        <taxon>Paracoccus</taxon>
    </lineage>
</organism>
<dbReference type="SUPFAM" id="SSF53807">
    <property type="entry name" value="Helical backbone' metal receptor"/>
    <property type="match status" value="1"/>
</dbReference>
<dbReference type="Gene3D" id="3.40.50.1980">
    <property type="entry name" value="Nitrogenase molybdenum iron protein domain"/>
    <property type="match status" value="2"/>
</dbReference>
<dbReference type="CDD" id="cd01149">
    <property type="entry name" value="HutB"/>
    <property type="match status" value="1"/>
</dbReference>
<sequence>MSGIAYLLRAPLAAAIAALSLGTPATAAPHPDASRVLAIGGSITEIIYALGQQDRLIARDTTSSFPAEAEALPDVGYMRALSPEGVLSVKPDLILSEEGAGPPEAIEVLQDAGIPFETVTAEANGEGVKQKIRDVAETLGVPDAADGPIAAIEADLATLAASVENVEKKRVLFILSLQGGRVMASGQGTEADAIIQMAGAVNAVEGLQGYKPLTDEAITAAAPDVILMMNRGAATSSHDMADEELLALPAVSTTPAARNHAIIRMDGLYLLGFGPRTGKAALDLHNAIYGTH</sequence>
<dbReference type="EMBL" id="VAFL01000002">
    <property type="protein sequence ID" value="TKW68209.1"/>
    <property type="molecule type" value="Genomic_DNA"/>
</dbReference>
<feature type="chain" id="PRO_5022075222" evidence="1">
    <location>
        <begin position="28"/>
        <end position="292"/>
    </location>
</feature>